<dbReference type="Proteomes" id="UP000603453">
    <property type="component" value="Unassembled WGS sequence"/>
</dbReference>
<dbReference type="InterPro" id="IPR054478">
    <property type="entry name" value="LTN1_UBC"/>
</dbReference>
<dbReference type="SMART" id="SM00744">
    <property type="entry name" value="RINGv"/>
    <property type="match status" value="1"/>
</dbReference>
<protein>
    <recommendedName>
        <fullName evidence="32">Delta(14)-sterol reductase</fullName>
        <ecNumber evidence="7">1.3.1.70</ecNumber>
        <ecNumber evidence="8">2.3.2.27</ecNumber>
    </recommendedName>
    <alternativeName>
        <fullName evidence="28">C-14 sterol reductase</fullName>
    </alternativeName>
    <alternativeName>
        <fullName evidence="9">E3 ubiquitin-protein ligase listerin</fullName>
    </alternativeName>
    <alternativeName>
        <fullName evidence="29">Sterol C14-reductase</fullName>
    </alternativeName>
</protein>
<comment type="similarity">
    <text evidence="5">Belongs to the ERG4/ERG24 family.</text>
</comment>
<evidence type="ECO:0000256" key="15">
    <source>
        <dbReference type="ARBA" id="ARBA00022737"/>
    </source>
</evidence>
<evidence type="ECO:0000256" key="34">
    <source>
        <dbReference type="SAM" id="MobiDB-lite"/>
    </source>
</evidence>
<evidence type="ECO:0000256" key="27">
    <source>
        <dbReference type="ARBA" id="ARBA00023221"/>
    </source>
</evidence>
<evidence type="ECO:0000256" key="3">
    <source>
        <dbReference type="ARBA" id="ARBA00004514"/>
    </source>
</evidence>
<evidence type="ECO:0000256" key="24">
    <source>
        <dbReference type="ARBA" id="ARBA00023098"/>
    </source>
</evidence>
<dbReference type="InterPro" id="IPR039795">
    <property type="entry name" value="LTN1/Rkr1"/>
</dbReference>
<keyword evidence="10" id="KW-0963">Cytoplasm</keyword>
<dbReference type="InterPro" id="IPR001171">
    <property type="entry name" value="ERG24_DHCR-like"/>
</dbReference>
<keyword evidence="22" id="KW-0560">Oxidoreductase</keyword>
<dbReference type="GO" id="GO:0005829">
    <property type="term" value="C:cytosol"/>
    <property type="evidence" value="ECO:0007669"/>
    <property type="project" value="UniProtKB-SubCell"/>
</dbReference>
<proteinExistence type="inferred from homology"/>
<dbReference type="PANTHER" id="PTHR12389:SF0">
    <property type="entry name" value="E3 UBIQUITIN-PROTEIN LIGASE LISTERIN"/>
    <property type="match status" value="1"/>
</dbReference>
<evidence type="ECO:0000256" key="4">
    <source>
        <dbReference type="ARBA" id="ARBA00004906"/>
    </source>
</evidence>
<accession>A0A8H7QTR8</accession>
<dbReference type="EMBL" id="JAEPRD010000116">
    <property type="protein sequence ID" value="KAG2198130.1"/>
    <property type="molecule type" value="Genomic_DNA"/>
</dbReference>
<evidence type="ECO:0000256" key="29">
    <source>
        <dbReference type="ARBA" id="ARBA00031227"/>
    </source>
</evidence>
<evidence type="ECO:0000256" key="35">
    <source>
        <dbReference type="SAM" id="Phobius"/>
    </source>
</evidence>
<keyword evidence="17" id="KW-0833">Ubl conjugation pathway</keyword>
<evidence type="ECO:0000256" key="32">
    <source>
        <dbReference type="ARBA" id="ARBA00069705"/>
    </source>
</evidence>
<feature type="region of interest" description="Disordered" evidence="34">
    <location>
        <begin position="426"/>
        <end position="445"/>
    </location>
</feature>
<dbReference type="InterPro" id="IPR011989">
    <property type="entry name" value="ARM-like"/>
</dbReference>
<dbReference type="InterPro" id="IPR011016">
    <property type="entry name" value="Znf_RING-CH"/>
</dbReference>
<keyword evidence="26" id="KW-1207">Sterol metabolism</keyword>
<sequence>MAVQKRKTKQQVIAAVAKAEQTSELNPKTTNYEFGGPIGALAMVVILPVIVLFFATCCDSTGYPSQAIKDDWKTAIFSKLNKDFLYNLFDPIAFLIYVGFVAMLAIFYMVLPGENIPGITLRDGTKHKYRMNGFASFHTTFFVALYFLKDTGLKPLLFVYDHYVGLAFASIIFSYIVSFAVYFASFKRGKLLALGGNTGNAIYDFMIGRELNPRIESFDIKFFTELRPGLIGWMAINYCLAAKQFADLGYITNAMLLVQCFQSWYVIDSLWNEEAVLTTMDITTDGFGFMLAFGLYTWVPFTYTLQARYLVDFPRSISWIEFGAILFLNFVGYFIFRSANSQKNEFRAYPNSPESKQLKYLQTKVGSKLITSGWWGMSRHINYLGDWLMAFSWSLPCGFASPIPYFYPVYFGILLLHRERRDDHKCRTKMGRPTKPRVKGNMQPASSSRAADLAGTANSLSFENLGGFAQFVGASSTTAGIASSRPATPSSLDGFESSTSSSTDLDPELVVILKKVTKRDAVTKLKALEELENYLKSNKHAVGHILHNWVPMYGKLVLEVDRRVRLVANQVHSLITANAKKRLAPLLKEFIGPWILAMNDQSKDIARVAQCSFEAVFAQEKRLGVMTFCQKEILDYVTDMLLYKTADTLSDVRYVSKEDMAAKYARIISSSFAVISYLITALSLDERTKCQNEYDLIMDDTTMWKRFATHENPVIRKALYTFIRTLLLNWKEMIETRLDLICPNFYASVFTEKDTSTHSDMWDALLLMTKKFPSSWVIIGKKKPALPKLYHFLRSGLNGSVSISYPSMLALLANLPDELKEAPKFYTDVFENFWKGLSTDFIDRSNSHIFLNAYAECVVYFAITLSKSADEKAIKTATDLIENTFWDMIKVYFLNSRDKNIGDKLDPNGYAIVAKHLVVMASVESVKDCMVTFWSHMDALLVQTVIDCGSEVTRAPLDMDVFCQKTGNLLTAISREIQQASNHKKYATLQSYANDLAKRLLLASLQSSIVHKDKAFGLLVLAYQLISNYRESAIKTEGVVHATQQLLVLFTEAAENAGVSLTSFYVTLVAAIKDKDEAKSLWSGLMNQLYIMFNTDDMKLRGAKILLLVLEQIQSEKLTLDFDYNSEQLDSLVETCALVRLNEACVIVPRPILESIVSLSLSHYLSFKLLSDATATGIISGLEANLVAFNRHQYIEKKSHALPEPSVQTLKTTLSTLVILQQLFDENADQLIQMTENIICEVFDAMFVTAKTQHEEEEQAKAEDNEELSLQISTRASAVWDLLVKNLSVGNVTLLRRIKRSIIDIRYSASPSDSVRRIEKLLDTAYSDDLAREEAITAILGTEQEWKELSEVPLGQYTNELLSLGIVNNYAALSVQPLIEDSGELTPVSFDIYGLSAFGRFALFLGEYLSDSRVRKHFFCDMRRDWVIGQLMMTSAACEQGLTVPGICRVWESKAVDGIRAFVQSTDALFSDWLVTSLDRHVSIKNASEWNEQLLKAIKEGKGMDGSDRLLNFVARLMKPSENEVLSATVLQHVLQRLSILIEWSVEDLEKWLPFVKAESNELDLLAKIAILSSFKNTISSTNTYKHYQSDLASKLSGISKLEKFDYDMEDPDLKKKANYSLLALLNASSLKYGSFDIPRQRIMYLIQGIRPMLQNDDDDYEFSSDQQKARVQAQLAQLLKHLADTVQDISGSHWEFFLQSCFGWVACADASQPEELIIVYSALDLFNALYTLSQNNEELLEVVHDHLPIMSKALLELMAKEEEYLQQKKDDVHFVGYSKARLVYQTLLAELLENIPEKTLIESECFNNLNALIHTPNEVLQKRAYLLLQKYVAHRVQDLSVRLEFTETNEEETRADIDKDVFDVLLNPPDLSNWQSTGLEEQALHEILGYLLTWMLMFDHFTDITFKLKQEYTAQLKEREAVSHLMPVLCKVLSVGQGHQGSKPFDLTPWSIVEYDTEGFDSAAEMSYLILASHLYYRALTHIPSLIRLWWIDCKQRQLTIAVESYTEKYFSQQLINNEMDLVNRPDIKTQLEENEENEFTVKTLRSASEVTATYRVDEQNMQIAIKLPSNFPLRQIDVEGVQKVGVNDKQWRGWMFAVAAVIGSQNGNIVDALTVFKRNVNLHFSGVEDCTICYSIISVQDRSIPTKQCRTCKNKFHSSCLYKWFRSSNSASCPLCRTVF</sequence>
<dbReference type="GO" id="GO:0016567">
    <property type="term" value="P:protein ubiquitination"/>
    <property type="evidence" value="ECO:0007669"/>
    <property type="project" value="UniProtKB-UniPathway"/>
</dbReference>
<comment type="subcellular location">
    <subcellularLocation>
        <location evidence="3">Cytoplasm</location>
        <location evidence="3">Cytosol</location>
    </subcellularLocation>
    <subcellularLocation>
        <location evidence="2">Membrane</location>
        <topology evidence="2">Multi-pass membrane protein</topology>
    </subcellularLocation>
</comment>
<keyword evidence="15" id="KW-0677">Repeat</keyword>
<comment type="catalytic activity">
    <reaction evidence="1">
        <text>S-ubiquitinyl-[E2 ubiquitin-conjugating enzyme]-L-cysteine + [acceptor protein]-L-lysine = [E2 ubiquitin-conjugating enzyme]-L-cysteine + N(6)-ubiquitinyl-[acceptor protein]-L-lysine.</text>
        <dbReference type="EC" id="2.3.2.27"/>
    </reaction>
</comment>
<feature type="transmembrane region" description="Helical" evidence="35">
    <location>
        <begin position="393"/>
        <end position="416"/>
    </location>
</feature>
<dbReference type="EC" id="1.3.1.70" evidence="7"/>
<dbReference type="InterPro" id="IPR018083">
    <property type="entry name" value="Sterol_reductase_CS"/>
</dbReference>
<dbReference type="GO" id="GO:0008270">
    <property type="term" value="F:zinc ion binding"/>
    <property type="evidence" value="ECO:0007669"/>
    <property type="project" value="UniProtKB-KW"/>
</dbReference>
<dbReference type="InterPro" id="IPR054476">
    <property type="entry name" value="Ltn1_N"/>
</dbReference>
<feature type="transmembrane region" description="Helical" evidence="35">
    <location>
        <begin position="34"/>
        <end position="55"/>
    </location>
</feature>
<comment type="function">
    <text evidence="30">E3 ubiquitin-protein ligase component of the ribosome quality control complex (RQC), a ribosome-associated complex that mediates ubiquitination and extraction of incompletely synthesized nascent chains for proteasomal degradation. Mediates ubiquitination of proteins derived from mRNAs lacking stop codons (non-stop proteins) and other translation arrest products induced by poly-lysine sequences and tandem rare codons. Ubiquitination leads to CDC48 recruitment for extraction and degradation of the incomplete translation product. May indirectly play a role in chromatin function and transcription.</text>
</comment>
<evidence type="ECO:0000256" key="20">
    <source>
        <dbReference type="ARBA" id="ARBA00022955"/>
    </source>
</evidence>
<evidence type="ECO:0000313" key="38">
    <source>
        <dbReference type="EMBL" id="KAG2198130.1"/>
    </source>
</evidence>
<evidence type="ECO:0000256" key="17">
    <source>
        <dbReference type="ARBA" id="ARBA00022786"/>
    </source>
</evidence>
<dbReference type="GO" id="GO:1990112">
    <property type="term" value="C:RQC complex"/>
    <property type="evidence" value="ECO:0007669"/>
    <property type="project" value="InterPro"/>
</dbReference>
<keyword evidence="12" id="KW-0808">Transferase</keyword>
<feature type="compositionally biased region" description="Basic residues" evidence="34">
    <location>
        <begin position="426"/>
        <end position="438"/>
    </location>
</feature>
<evidence type="ECO:0000256" key="10">
    <source>
        <dbReference type="ARBA" id="ARBA00022490"/>
    </source>
</evidence>
<keyword evidence="13 35" id="KW-0812">Transmembrane</keyword>
<dbReference type="GO" id="GO:0016020">
    <property type="term" value="C:membrane"/>
    <property type="evidence" value="ECO:0007669"/>
    <property type="project" value="UniProtKB-SubCell"/>
</dbReference>
<dbReference type="Gene3D" id="1.25.10.10">
    <property type="entry name" value="Leucine-rich Repeat Variant"/>
    <property type="match status" value="1"/>
</dbReference>
<evidence type="ECO:0000256" key="16">
    <source>
        <dbReference type="ARBA" id="ARBA00022771"/>
    </source>
</evidence>
<dbReference type="GO" id="GO:0016126">
    <property type="term" value="P:sterol biosynthetic process"/>
    <property type="evidence" value="ECO:0007669"/>
    <property type="project" value="UniProtKB-KW"/>
</dbReference>
<dbReference type="Pfam" id="PF13639">
    <property type="entry name" value="zf-RING_2"/>
    <property type="match status" value="1"/>
</dbReference>
<dbReference type="InterPro" id="IPR001841">
    <property type="entry name" value="Znf_RING"/>
</dbReference>
<dbReference type="PROSITE" id="PS01017">
    <property type="entry name" value="STEROL_REDUCT_1"/>
    <property type="match status" value="1"/>
</dbReference>
<feature type="transmembrane region" description="Helical" evidence="35">
    <location>
        <begin position="163"/>
        <end position="184"/>
    </location>
</feature>
<evidence type="ECO:0000259" key="36">
    <source>
        <dbReference type="PROSITE" id="PS50089"/>
    </source>
</evidence>
<feature type="domain" description="RING-type" evidence="36">
    <location>
        <begin position="2132"/>
        <end position="2179"/>
    </location>
</feature>
<feature type="domain" description="RING-CH-type" evidence="37">
    <location>
        <begin position="2124"/>
        <end position="2182"/>
    </location>
</feature>
<keyword evidence="39" id="KW-1185">Reference proteome</keyword>
<dbReference type="SUPFAM" id="SSF48371">
    <property type="entry name" value="ARM repeat"/>
    <property type="match status" value="1"/>
</dbReference>
<dbReference type="Pfam" id="PF01222">
    <property type="entry name" value="ERG4_ERG24"/>
    <property type="match status" value="1"/>
</dbReference>
<gene>
    <name evidence="38" type="ORF">INT47_001528</name>
</gene>
<evidence type="ECO:0000259" key="37">
    <source>
        <dbReference type="PROSITE" id="PS51292"/>
    </source>
</evidence>
<comment type="caution">
    <text evidence="38">The sequence shown here is derived from an EMBL/GenBank/DDBJ whole genome shotgun (WGS) entry which is preliminary data.</text>
</comment>
<evidence type="ECO:0000256" key="14">
    <source>
        <dbReference type="ARBA" id="ARBA00022723"/>
    </source>
</evidence>
<dbReference type="FunFam" id="3.30.40.10:FF:000038">
    <property type="entry name" value="E3 ubiquitin-protein ligase listerin"/>
    <property type="match status" value="1"/>
</dbReference>
<evidence type="ECO:0000256" key="7">
    <source>
        <dbReference type="ARBA" id="ARBA00012413"/>
    </source>
</evidence>
<keyword evidence="19" id="KW-0521">NADP</keyword>
<keyword evidence="24" id="KW-0443">Lipid metabolism</keyword>
<name>A0A8H7QTR8_9FUNG</name>
<dbReference type="InterPro" id="IPR013083">
    <property type="entry name" value="Znf_RING/FYVE/PHD"/>
</dbReference>
<keyword evidence="14" id="KW-0479">Metal-binding</keyword>
<dbReference type="InterPro" id="IPR016024">
    <property type="entry name" value="ARM-type_fold"/>
</dbReference>
<evidence type="ECO:0000256" key="21">
    <source>
        <dbReference type="ARBA" id="ARBA00022989"/>
    </source>
</evidence>
<comment type="similarity">
    <text evidence="6">Belongs to the LTN1 family.</text>
</comment>
<dbReference type="FunFam" id="1.20.120.1630:FF:000011">
    <property type="entry name" value="Delta(14)-sterol reductase"/>
    <property type="match status" value="1"/>
</dbReference>
<evidence type="ECO:0000313" key="39">
    <source>
        <dbReference type="Proteomes" id="UP000603453"/>
    </source>
</evidence>
<evidence type="ECO:0000256" key="33">
    <source>
        <dbReference type="PROSITE-ProRule" id="PRU00175"/>
    </source>
</evidence>
<keyword evidence="23" id="KW-0756">Sterol biosynthesis</keyword>
<evidence type="ECO:0000256" key="30">
    <source>
        <dbReference type="ARBA" id="ARBA00055150"/>
    </source>
</evidence>
<dbReference type="Pfam" id="PF23009">
    <property type="entry name" value="UBC_like"/>
    <property type="match status" value="1"/>
</dbReference>
<keyword evidence="11" id="KW-0444">Lipid biosynthesis</keyword>
<dbReference type="PROSITE" id="PS50089">
    <property type="entry name" value="ZF_RING_2"/>
    <property type="match status" value="1"/>
</dbReference>
<feature type="transmembrane region" description="Helical" evidence="35">
    <location>
        <begin position="287"/>
        <end position="305"/>
    </location>
</feature>
<evidence type="ECO:0000256" key="9">
    <source>
        <dbReference type="ARBA" id="ARBA00017157"/>
    </source>
</evidence>
<evidence type="ECO:0000256" key="11">
    <source>
        <dbReference type="ARBA" id="ARBA00022516"/>
    </source>
</evidence>
<dbReference type="UniPathway" id="UPA00143"/>
<evidence type="ECO:0000256" key="12">
    <source>
        <dbReference type="ARBA" id="ARBA00022679"/>
    </source>
</evidence>
<dbReference type="Pfam" id="PF22999">
    <property type="entry name" value="LTN1_E3_ligase_6th"/>
    <property type="match status" value="1"/>
</dbReference>
<dbReference type="GO" id="GO:0061630">
    <property type="term" value="F:ubiquitin protein ligase activity"/>
    <property type="evidence" value="ECO:0007669"/>
    <property type="project" value="UniProtKB-EC"/>
</dbReference>
<comment type="pathway">
    <text evidence="4">Protein modification; protein ubiquitination.</text>
</comment>
<evidence type="ECO:0000256" key="28">
    <source>
        <dbReference type="ARBA" id="ARBA00030165"/>
    </source>
</evidence>
<dbReference type="PANTHER" id="PTHR12389">
    <property type="entry name" value="ZINC FINGER PROTEIN 294"/>
    <property type="match status" value="1"/>
</dbReference>
<feature type="transmembrane region" description="Helical" evidence="35">
    <location>
        <begin position="92"/>
        <end position="111"/>
    </location>
</feature>
<dbReference type="GO" id="GO:0072344">
    <property type="term" value="P:rescue of stalled ribosome"/>
    <property type="evidence" value="ECO:0007669"/>
    <property type="project" value="TreeGrafter"/>
</dbReference>
<evidence type="ECO:0000256" key="13">
    <source>
        <dbReference type="ARBA" id="ARBA00022692"/>
    </source>
</evidence>
<evidence type="ECO:0000256" key="23">
    <source>
        <dbReference type="ARBA" id="ARBA00023011"/>
    </source>
</evidence>
<evidence type="ECO:0000256" key="18">
    <source>
        <dbReference type="ARBA" id="ARBA00022833"/>
    </source>
</evidence>
<evidence type="ECO:0000256" key="6">
    <source>
        <dbReference type="ARBA" id="ARBA00007997"/>
    </source>
</evidence>
<dbReference type="PROSITE" id="PS51292">
    <property type="entry name" value="ZF_RING_CH"/>
    <property type="match status" value="1"/>
</dbReference>
<dbReference type="CDD" id="cd16491">
    <property type="entry name" value="RING-CH-C4HC3_LTN1"/>
    <property type="match status" value="1"/>
</dbReference>
<dbReference type="InterPro" id="IPR054477">
    <property type="entry name" value="LTN1_E3_ligase_6th"/>
</dbReference>
<feature type="transmembrane region" description="Helical" evidence="35">
    <location>
        <begin position="317"/>
        <end position="336"/>
    </location>
</feature>
<comment type="pathway">
    <text evidence="31">Steroid biosynthesis.</text>
</comment>
<evidence type="ECO:0000256" key="22">
    <source>
        <dbReference type="ARBA" id="ARBA00023002"/>
    </source>
</evidence>
<dbReference type="GO" id="GO:0050613">
    <property type="term" value="F:Delta14-sterol reductase activity"/>
    <property type="evidence" value="ECO:0007669"/>
    <property type="project" value="UniProtKB-EC"/>
</dbReference>
<dbReference type="OrthoDB" id="6108at2759"/>
<dbReference type="Gene3D" id="1.20.120.1630">
    <property type="match status" value="1"/>
</dbReference>
<keyword evidence="27" id="KW-0753">Steroid metabolism</keyword>
<keyword evidence="21 35" id="KW-1133">Transmembrane helix</keyword>
<evidence type="ECO:0000256" key="1">
    <source>
        <dbReference type="ARBA" id="ARBA00000900"/>
    </source>
</evidence>
<keyword evidence="25 35" id="KW-0472">Membrane</keyword>
<dbReference type="SUPFAM" id="SSF57850">
    <property type="entry name" value="RING/U-box"/>
    <property type="match status" value="1"/>
</dbReference>
<organism evidence="38 39">
    <name type="scientific">Mucor saturninus</name>
    <dbReference type="NCBI Taxonomy" id="64648"/>
    <lineage>
        <taxon>Eukaryota</taxon>
        <taxon>Fungi</taxon>
        <taxon>Fungi incertae sedis</taxon>
        <taxon>Mucoromycota</taxon>
        <taxon>Mucoromycotina</taxon>
        <taxon>Mucoromycetes</taxon>
        <taxon>Mucorales</taxon>
        <taxon>Mucorineae</taxon>
        <taxon>Mucoraceae</taxon>
        <taxon>Mucor</taxon>
    </lineage>
</organism>
<evidence type="ECO:0000256" key="25">
    <source>
        <dbReference type="ARBA" id="ARBA00023136"/>
    </source>
</evidence>
<reference evidence="38" key="1">
    <citation type="submission" date="2020-12" db="EMBL/GenBank/DDBJ databases">
        <title>Metabolic potential, ecology and presence of endohyphal bacteria is reflected in genomic diversity of Mucoromycotina.</title>
        <authorList>
            <person name="Muszewska A."/>
            <person name="Okrasinska A."/>
            <person name="Steczkiewicz K."/>
            <person name="Drgas O."/>
            <person name="Orlowska M."/>
            <person name="Perlinska-Lenart U."/>
            <person name="Aleksandrzak-Piekarczyk T."/>
            <person name="Szatraj K."/>
            <person name="Zielenkiewicz U."/>
            <person name="Pilsyk S."/>
            <person name="Malc E."/>
            <person name="Mieczkowski P."/>
            <person name="Kruszewska J.S."/>
            <person name="Biernat P."/>
            <person name="Pawlowska J."/>
        </authorList>
    </citation>
    <scope>NUCLEOTIDE SEQUENCE</scope>
    <source>
        <strain evidence="38">WA0000017839</strain>
    </source>
</reference>
<dbReference type="Pfam" id="PF22958">
    <property type="entry name" value="Ltn1_1st"/>
    <property type="match status" value="1"/>
</dbReference>
<keyword evidence="20" id="KW-0752">Steroid biosynthesis</keyword>
<dbReference type="GO" id="GO:0043023">
    <property type="term" value="F:ribosomal large subunit binding"/>
    <property type="evidence" value="ECO:0007669"/>
    <property type="project" value="TreeGrafter"/>
</dbReference>
<dbReference type="Gene3D" id="3.30.40.10">
    <property type="entry name" value="Zinc/RING finger domain, C3HC4 (zinc finger)"/>
    <property type="match status" value="1"/>
</dbReference>
<dbReference type="InterPro" id="IPR039804">
    <property type="entry name" value="RING-CH-C4HC3_LTN1"/>
</dbReference>
<keyword evidence="16 33" id="KW-0863">Zinc-finger</keyword>
<dbReference type="EC" id="2.3.2.27" evidence="8"/>
<keyword evidence="18" id="KW-0862">Zinc</keyword>
<evidence type="ECO:0000256" key="8">
    <source>
        <dbReference type="ARBA" id="ARBA00012483"/>
    </source>
</evidence>
<evidence type="ECO:0000256" key="26">
    <source>
        <dbReference type="ARBA" id="ARBA00023166"/>
    </source>
</evidence>
<evidence type="ECO:0000256" key="19">
    <source>
        <dbReference type="ARBA" id="ARBA00022857"/>
    </source>
</evidence>
<dbReference type="GO" id="GO:1990116">
    <property type="term" value="P:ribosome-associated ubiquitin-dependent protein catabolic process"/>
    <property type="evidence" value="ECO:0007669"/>
    <property type="project" value="InterPro"/>
</dbReference>
<evidence type="ECO:0000256" key="5">
    <source>
        <dbReference type="ARBA" id="ARBA00005402"/>
    </source>
</evidence>
<evidence type="ECO:0000256" key="31">
    <source>
        <dbReference type="ARBA" id="ARBA00060577"/>
    </source>
</evidence>
<feature type="transmembrane region" description="Helical" evidence="35">
    <location>
        <begin position="131"/>
        <end position="148"/>
    </location>
</feature>
<evidence type="ECO:0000256" key="2">
    <source>
        <dbReference type="ARBA" id="ARBA00004141"/>
    </source>
</evidence>